<comment type="similarity">
    <text evidence="1">Belongs to the IMPDH/GMPR family.</text>
</comment>
<reference evidence="5 6" key="1">
    <citation type="submission" date="2022-03" db="EMBL/GenBank/DDBJ databases">
        <title>Pseudonocardia alaer sp. nov., a novel actinomycete isolated from reed forest soil.</title>
        <authorList>
            <person name="Wang L."/>
        </authorList>
    </citation>
    <scope>NUCLEOTIDE SEQUENCE [LARGE SCALE GENOMIC DNA]</scope>
    <source>
        <strain evidence="5 6">Y-16303</strain>
    </source>
</reference>
<evidence type="ECO:0000256" key="1">
    <source>
        <dbReference type="ARBA" id="ARBA00005502"/>
    </source>
</evidence>
<name>A0ABS9TFD7_9PSEU</name>
<dbReference type="PANTHER" id="PTHR11911:SF85">
    <property type="entry name" value="INOSINE-5'-MONOPHOSPHATE DEHYDROGENASE"/>
    <property type="match status" value="1"/>
</dbReference>
<dbReference type="PANTHER" id="PTHR11911">
    <property type="entry name" value="INOSINE-5-MONOPHOSPHATE DEHYDROGENASE RELATED"/>
    <property type="match status" value="1"/>
</dbReference>
<evidence type="ECO:0000259" key="4">
    <source>
        <dbReference type="Pfam" id="PF00478"/>
    </source>
</evidence>
<dbReference type="InterPro" id="IPR013785">
    <property type="entry name" value="Aldolase_TIM"/>
</dbReference>
<evidence type="ECO:0000256" key="2">
    <source>
        <dbReference type="ARBA" id="ARBA00023002"/>
    </source>
</evidence>
<dbReference type="Gene3D" id="3.20.20.70">
    <property type="entry name" value="Aldolase class I"/>
    <property type="match status" value="1"/>
</dbReference>
<dbReference type="CDD" id="cd00381">
    <property type="entry name" value="IMPDH"/>
    <property type="match status" value="1"/>
</dbReference>
<evidence type="ECO:0000313" key="6">
    <source>
        <dbReference type="Proteomes" id="UP001299970"/>
    </source>
</evidence>
<keyword evidence="3" id="KW-0520">NAD</keyword>
<keyword evidence="6" id="KW-1185">Reference proteome</keyword>
<dbReference type="InterPro" id="IPR005992">
    <property type="entry name" value="IMP_DH-rel2"/>
</dbReference>
<accession>A0ABS9TFD7</accession>
<protein>
    <submittedName>
        <fullName evidence="5">GuaB3 family IMP dehydrogenase-related protein</fullName>
    </submittedName>
</protein>
<dbReference type="Proteomes" id="UP001299970">
    <property type="component" value="Unassembled WGS sequence"/>
</dbReference>
<dbReference type="RefSeq" id="WP_241037530.1">
    <property type="nucleotide sequence ID" value="NZ_BAAAJF010000015.1"/>
</dbReference>
<organism evidence="5 6">
    <name type="scientific">Pseudonocardia alaniniphila</name>
    <dbReference type="NCBI Taxonomy" id="75291"/>
    <lineage>
        <taxon>Bacteria</taxon>
        <taxon>Bacillati</taxon>
        <taxon>Actinomycetota</taxon>
        <taxon>Actinomycetes</taxon>
        <taxon>Pseudonocardiales</taxon>
        <taxon>Pseudonocardiaceae</taxon>
        <taxon>Pseudonocardia</taxon>
    </lineage>
</organism>
<keyword evidence="2" id="KW-0560">Oxidoreductase</keyword>
<dbReference type="SMART" id="SM01240">
    <property type="entry name" value="IMPDH"/>
    <property type="match status" value="1"/>
</dbReference>
<dbReference type="InterPro" id="IPR005990">
    <property type="entry name" value="IMP_DH"/>
</dbReference>
<dbReference type="Pfam" id="PF00478">
    <property type="entry name" value="IMPDH"/>
    <property type="match status" value="1"/>
</dbReference>
<dbReference type="EMBL" id="JAKXMK010000012">
    <property type="protein sequence ID" value="MCH6167260.1"/>
    <property type="molecule type" value="Genomic_DNA"/>
</dbReference>
<sequence length="374" mass="39027">MRDLVEIGMGREARRSYDLSQVEIVPSRRTRSSQEVSTAWQLDAYPFEIPLVTHPTDAIVSPASAVRIGQLGGLAVLNAEGLWARHADAQGALERVLDAAGNEDPSAAVQLLQELHAAPIQPALLAEALKTVGEAGVTVAARVSPQRARELTPDLLAAGVEILVVQGTIISAEHVSGGEPLNLKEFINSLDVPVVAGGVGDYRTAMHLMRTGAAGVIVGYGESSATTTDDVLGIGVPMATAIVDAAAARRDYLDETGGRYVHVIADGGMTGSGDMAKAIACGADAVMLGEQLAEASEAPGQGLYWTSAAAHPSLPRSEVTGFPPGERDLQTLLFGPSSSPYGLVNLFGALRRAMAKTGYSDLKEFQRVGLTVRG</sequence>
<proteinExistence type="inferred from homology"/>
<dbReference type="SUPFAM" id="SSF51412">
    <property type="entry name" value="Inosine monophosphate dehydrogenase (IMPDH)"/>
    <property type="match status" value="1"/>
</dbReference>
<feature type="domain" description="IMP dehydrogenase/GMP reductase" evidence="4">
    <location>
        <begin position="21"/>
        <end position="304"/>
    </location>
</feature>
<gene>
    <name evidence="5" type="ORF">MMF94_16375</name>
</gene>
<dbReference type="NCBIfam" id="TIGR01304">
    <property type="entry name" value="IMP_DH_rel_2"/>
    <property type="match status" value="1"/>
</dbReference>
<dbReference type="InterPro" id="IPR001093">
    <property type="entry name" value="IMP_DH_GMPRt"/>
</dbReference>
<evidence type="ECO:0000313" key="5">
    <source>
        <dbReference type="EMBL" id="MCH6167260.1"/>
    </source>
</evidence>
<evidence type="ECO:0000256" key="3">
    <source>
        <dbReference type="ARBA" id="ARBA00023027"/>
    </source>
</evidence>
<comment type="caution">
    <text evidence="5">The sequence shown here is derived from an EMBL/GenBank/DDBJ whole genome shotgun (WGS) entry which is preliminary data.</text>
</comment>